<proteinExistence type="predicted"/>
<evidence type="ECO:0000313" key="2">
    <source>
        <dbReference type="EMBL" id="JAI02513.1"/>
    </source>
</evidence>
<evidence type="ECO:0000256" key="1">
    <source>
        <dbReference type="SAM" id="Phobius"/>
    </source>
</evidence>
<reference evidence="2" key="1">
    <citation type="submission" date="2014-11" db="EMBL/GenBank/DDBJ databases">
        <authorList>
            <person name="Amaro Gonzalez C."/>
        </authorList>
    </citation>
    <scope>NUCLEOTIDE SEQUENCE</scope>
</reference>
<accession>A0A0E9XIG2</accession>
<feature type="transmembrane region" description="Helical" evidence="1">
    <location>
        <begin position="20"/>
        <end position="40"/>
    </location>
</feature>
<reference evidence="2" key="2">
    <citation type="journal article" date="2015" name="Fish Shellfish Immunol.">
        <title>Early steps in the European eel (Anguilla anguilla)-Vibrio vulnificus interaction in the gills: Role of the RtxA13 toxin.</title>
        <authorList>
            <person name="Callol A."/>
            <person name="Pajuelo D."/>
            <person name="Ebbesson L."/>
            <person name="Teles M."/>
            <person name="MacKenzie S."/>
            <person name="Amaro C."/>
        </authorList>
    </citation>
    <scope>NUCLEOTIDE SEQUENCE</scope>
</reference>
<keyword evidence="1" id="KW-1133">Transmembrane helix</keyword>
<dbReference type="EMBL" id="GBXM01006065">
    <property type="protein sequence ID" value="JAI02513.1"/>
    <property type="molecule type" value="Transcribed_RNA"/>
</dbReference>
<organism evidence="2">
    <name type="scientific">Anguilla anguilla</name>
    <name type="common">European freshwater eel</name>
    <name type="synonym">Muraena anguilla</name>
    <dbReference type="NCBI Taxonomy" id="7936"/>
    <lineage>
        <taxon>Eukaryota</taxon>
        <taxon>Metazoa</taxon>
        <taxon>Chordata</taxon>
        <taxon>Craniata</taxon>
        <taxon>Vertebrata</taxon>
        <taxon>Euteleostomi</taxon>
        <taxon>Actinopterygii</taxon>
        <taxon>Neopterygii</taxon>
        <taxon>Teleostei</taxon>
        <taxon>Anguilliformes</taxon>
        <taxon>Anguillidae</taxon>
        <taxon>Anguilla</taxon>
    </lineage>
</organism>
<dbReference type="AlphaFoldDB" id="A0A0E9XIG2"/>
<sequence>MHEFSSGATAVFFSFYYSNVPVRVVANLCSVYVWSLCVYVCVYECEFVSGCLCMRCMFLMLVVCIGLGTKIWFLTSDH</sequence>
<feature type="transmembrane region" description="Helical" evidence="1">
    <location>
        <begin position="52"/>
        <end position="73"/>
    </location>
</feature>
<keyword evidence="1" id="KW-0812">Transmembrane</keyword>
<keyword evidence="1" id="KW-0472">Membrane</keyword>
<protein>
    <submittedName>
        <fullName evidence="2">Uncharacterized protein</fullName>
    </submittedName>
</protein>
<name>A0A0E9XIG2_ANGAN</name>